<dbReference type="PANTHER" id="PTHR45738">
    <property type="entry name" value="POLYPHOSPHOINOSITIDE PHOSPHATASE"/>
    <property type="match status" value="1"/>
</dbReference>
<evidence type="ECO:0000256" key="4">
    <source>
        <dbReference type="SAM" id="MobiDB-lite"/>
    </source>
</evidence>
<gene>
    <name evidence="6" type="ORF">BC938DRAFT_479375</name>
</gene>
<proteinExistence type="predicted"/>
<accession>A0A433QKZ4</accession>
<evidence type="ECO:0000256" key="3">
    <source>
        <dbReference type="ARBA" id="ARBA00023136"/>
    </source>
</evidence>
<reference evidence="6 7" key="1">
    <citation type="journal article" date="2018" name="New Phytol.">
        <title>Phylogenomics of Endogonaceae and evolution of mycorrhizas within Mucoromycota.</title>
        <authorList>
            <person name="Chang Y."/>
            <person name="Desiro A."/>
            <person name="Na H."/>
            <person name="Sandor L."/>
            <person name="Lipzen A."/>
            <person name="Clum A."/>
            <person name="Barry K."/>
            <person name="Grigoriev I.V."/>
            <person name="Martin F.M."/>
            <person name="Stajich J.E."/>
            <person name="Smith M.E."/>
            <person name="Bonito G."/>
            <person name="Spatafora J.W."/>
        </authorList>
    </citation>
    <scope>NUCLEOTIDE SEQUENCE [LARGE SCALE GENOMIC DNA]</scope>
    <source>
        <strain evidence="6 7">AD002</strain>
    </source>
</reference>
<dbReference type="GO" id="GO:0012505">
    <property type="term" value="C:endomembrane system"/>
    <property type="evidence" value="ECO:0007669"/>
    <property type="project" value="UniProtKB-SubCell"/>
</dbReference>
<organism evidence="6 7">
    <name type="scientific">Jimgerdemannia flammicorona</name>
    <dbReference type="NCBI Taxonomy" id="994334"/>
    <lineage>
        <taxon>Eukaryota</taxon>
        <taxon>Fungi</taxon>
        <taxon>Fungi incertae sedis</taxon>
        <taxon>Mucoromycota</taxon>
        <taxon>Mucoromycotina</taxon>
        <taxon>Endogonomycetes</taxon>
        <taxon>Endogonales</taxon>
        <taxon>Endogonaceae</taxon>
        <taxon>Jimgerdemannia</taxon>
    </lineage>
</organism>
<protein>
    <submittedName>
        <fullName evidence="6">SacI homology domain-containing protein</fullName>
    </submittedName>
</protein>
<evidence type="ECO:0000256" key="2">
    <source>
        <dbReference type="ARBA" id="ARBA00022801"/>
    </source>
</evidence>
<dbReference type="GO" id="GO:0046856">
    <property type="term" value="P:phosphatidylinositol dephosphorylation"/>
    <property type="evidence" value="ECO:0007669"/>
    <property type="project" value="InterPro"/>
</dbReference>
<feature type="domain" description="SAC" evidence="5">
    <location>
        <begin position="182"/>
        <end position="409"/>
    </location>
</feature>
<dbReference type="InterPro" id="IPR002013">
    <property type="entry name" value="SAC_dom"/>
</dbReference>
<dbReference type="Pfam" id="PF02383">
    <property type="entry name" value="Syja_N"/>
    <property type="match status" value="1"/>
</dbReference>
<dbReference type="EMBL" id="RBNJ01003847">
    <property type="protein sequence ID" value="RUS30451.1"/>
    <property type="molecule type" value="Genomic_DNA"/>
</dbReference>
<evidence type="ECO:0000313" key="6">
    <source>
        <dbReference type="EMBL" id="RUS30451.1"/>
    </source>
</evidence>
<dbReference type="PANTHER" id="PTHR45738:SF5">
    <property type="entry name" value="POLYPHOSPHOINOSITIDE PHOSPHATASE"/>
    <property type="match status" value="1"/>
</dbReference>
<evidence type="ECO:0000313" key="7">
    <source>
        <dbReference type="Proteomes" id="UP000274822"/>
    </source>
</evidence>
<feature type="region of interest" description="Disordered" evidence="4">
    <location>
        <begin position="1"/>
        <end position="37"/>
    </location>
</feature>
<evidence type="ECO:0000259" key="5">
    <source>
        <dbReference type="PROSITE" id="PS50275"/>
    </source>
</evidence>
<dbReference type="InterPro" id="IPR043573">
    <property type="entry name" value="Fig4-like"/>
</dbReference>
<keyword evidence="3" id="KW-0472">Membrane</keyword>
<dbReference type="Proteomes" id="UP000274822">
    <property type="component" value="Unassembled WGS sequence"/>
</dbReference>
<sequence>MSATYIDEPDSPAPPYIPGRSQDKVDNASTPTSSIMDNEDRSQRCYLTKFTLYETKSRYYLVGSNQADSVFRVLKIDRTSPVELTVIVDDTMYTKQEVVDLLMMIEYGNRTGGLSKVASAWGIIGFVRFTEGYYISLITKRSVVALIGGHYVYHIDETELVPIGQASKLEKNSEEARYMNTFRNVDLTRNFYFSYTYDLTHTLQYNMTRPPQTADNCESNYNDMFIWNHYLLENGFKSLKTNSEWILPIVHGFVEQTNCIYAWARIEQMNVNYVDLFISVFGRNVFIALIARRSRHFAGARYLKRGVSDKGYVANDVETEQIIAEMSTTSFHTYDRLFGNPRYTSYVQHRGSIPLNWSQRSQDNLGMAPKPLITLNCVDPFYTASALHFDDMFKRYGTPCIVLNLIKVRIFPSPSCINRIFLLRCPGLSLKTAKGKGQTRINLIGRARRGNQILEPVFAGDAENPAYRLGHVTPGIVIGFLENIAEKSLQETGFFHSGPEPYINVLRREQA</sequence>
<feature type="compositionally biased region" description="Polar residues" evidence="4">
    <location>
        <begin position="27"/>
        <end position="36"/>
    </location>
</feature>
<evidence type="ECO:0000256" key="1">
    <source>
        <dbReference type="ARBA" id="ARBA00004308"/>
    </source>
</evidence>
<dbReference type="GO" id="GO:0043813">
    <property type="term" value="F:phosphatidylinositol-3,5-bisphosphate 5-phosphatase activity"/>
    <property type="evidence" value="ECO:0007669"/>
    <property type="project" value="InterPro"/>
</dbReference>
<name>A0A433QKZ4_9FUNG</name>
<dbReference type="PROSITE" id="PS50275">
    <property type="entry name" value="SAC"/>
    <property type="match status" value="1"/>
</dbReference>
<keyword evidence="7" id="KW-1185">Reference proteome</keyword>
<comment type="caution">
    <text evidence="6">The sequence shown here is derived from an EMBL/GenBank/DDBJ whole genome shotgun (WGS) entry which is preliminary data.</text>
</comment>
<dbReference type="AlphaFoldDB" id="A0A433QKZ4"/>
<keyword evidence="2" id="KW-0378">Hydrolase</keyword>
<comment type="subcellular location">
    <subcellularLocation>
        <location evidence="1">Endomembrane system</location>
    </subcellularLocation>
</comment>